<keyword evidence="28 38" id="KW-0675">Receptor</keyword>
<evidence type="ECO:0000256" key="14">
    <source>
        <dbReference type="ARBA" id="ARBA00022729"/>
    </source>
</evidence>
<evidence type="ECO:0000256" key="16">
    <source>
        <dbReference type="ARBA" id="ARBA00022741"/>
    </source>
</evidence>
<dbReference type="SMART" id="SM00409">
    <property type="entry name" value="IG"/>
    <property type="match status" value="1"/>
</dbReference>
<dbReference type="InterPro" id="IPR000372">
    <property type="entry name" value="LRRNT"/>
</dbReference>
<dbReference type="PROSITE" id="PS50011">
    <property type="entry name" value="PROTEIN_KINASE_DOM"/>
    <property type="match status" value="1"/>
</dbReference>
<feature type="site" description="Interaction with SHC1" evidence="36">
    <location>
        <position position="675"/>
    </location>
</feature>
<evidence type="ECO:0000259" key="41">
    <source>
        <dbReference type="PROSITE" id="PS50011"/>
    </source>
</evidence>
<dbReference type="InterPro" id="IPR036179">
    <property type="entry name" value="Ig-like_dom_sf"/>
</dbReference>
<keyword evidence="25 40" id="KW-0472">Membrane</keyword>
<evidence type="ECO:0000256" key="24">
    <source>
        <dbReference type="ARBA" id="ARBA00023018"/>
    </source>
</evidence>
<evidence type="ECO:0000256" key="4">
    <source>
        <dbReference type="ARBA" id="ARBA00004489"/>
    </source>
</evidence>
<dbReference type="InterPro" id="IPR000483">
    <property type="entry name" value="Cys-rich_flank_reg_C"/>
</dbReference>
<keyword evidence="10 38" id="KW-0597">Phosphoprotein</keyword>
<dbReference type="Proteomes" id="UP000006813">
    <property type="component" value="Unassembled WGS sequence"/>
</dbReference>
<dbReference type="GO" id="GO:0051897">
    <property type="term" value="P:positive regulation of phosphatidylinositol 3-kinase/protein kinase B signal transduction"/>
    <property type="evidence" value="ECO:0007669"/>
    <property type="project" value="TreeGrafter"/>
</dbReference>
<dbReference type="GO" id="GO:0060175">
    <property type="term" value="F:brain-derived neurotrophic factor receptor activity"/>
    <property type="evidence" value="ECO:0007669"/>
    <property type="project" value="TreeGrafter"/>
</dbReference>
<evidence type="ECO:0000256" key="36">
    <source>
        <dbReference type="PIRSR" id="PIRSR620777-52"/>
    </source>
</evidence>
<dbReference type="Pfam" id="PF16920">
    <property type="entry name" value="LRRCT_2"/>
    <property type="match status" value="1"/>
</dbReference>
<dbReference type="InterPro" id="IPR000719">
    <property type="entry name" value="Prot_kinase_dom"/>
</dbReference>
<dbReference type="GO" id="GO:0043235">
    <property type="term" value="C:receptor complex"/>
    <property type="evidence" value="ECO:0007669"/>
    <property type="project" value="TreeGrafter"/>
</dbReference>
<dbReference type="GO" id="GO:0014069">
    <property type="term" value="C:postsynaptic density"/>
    <property type="evidence" value="ECO:0007669"/>
    <property type="project" value="UniProtKB-SubCell"/>
</dbReference>
<keyword evidence="31" id="KW-0393">Immunoglobulin domain</keyword>
<feature type="domain" description="Ig-like" evidence="42">
    <location>
        <begin position="281"/>
        <end position="366"/>
    </location>
</feature>
<dbReference type="GO" id="GO:0007399">
    <property type="term" value="P:nervous system development"/>
    <property type="evidence" value="ECO:0007669"/>
    <property type="project" value="UniProtKB-KW"/>
</dbReference>
<dbReference type="GO" id="GO:0048167">
    <property type="term" value="P:regulation of synaptic plasticity"/>
    <property type="evidence" value="ECO:0007669"/>
    <property type="project" value="UniProtKB-ARBA"/>
</dbReference>
<dbReference type="GO" id="GO:0005886">
    <property type="term" value="C:plasma membrane"/>
    <property type="evidence" value="ECO:0007669"/>
    <property type="project" value="UniProtKB-SubCell"/>
</dbReference>
<dbReference type="Gene3D" id="1.10.510.10">
    <property type="entry name" value="Transferase(Phosphotransferase) domain 1"/>
    <property type="match status" value="1"/>
</dbReference>
<dbReference type="CDD" id="cd05855">
    <property type="entry name" value="IgI_TrkB_d5"/>
    <property type="match status" value="1"/>
</dbReference>
<dbReference type="InterPro" id="IPR020455">
    <property type="entry name" value="NTRK2"/>
</dbReference>
<evidence type="ECO:0000256" key="9">
    <source>
        <dbReference type="ARBA" id="ARBA00022490"/>
    </source>
</evidence>
<evidence type="ECO:0000256" key="25">
    <source>
        <dbReference type="ARBA" id="ARBA00023136"/>
    </source>
</evidence>
<evidence type="ECO:0000256" key="33">
    <source>
        <dbReference type="ARBA" id="ARBA00051243"/>
    </source>
</evidence>
<dbReference type="InterPro" id="IPR013098">
    <property type="entry name" value="Ig_I-set"/>
</dbReference>
<evidence type="ECO:0000256" key="26">
    <source>
        <dbReference type="ARBA" id="ARBA00023137"/>
    </source>
</evidence>
<proteinExistence type="inferred from homology"/>
<dbReference type="InterPro" id="IPR032675">
    <property type="entry name" value="LRR_dom_sf"/>
</dbReference>
<dbReference type="Pfam" id="PF13855">
    <property type="entry name" value="LRR_8"/>
    <property type="match status" value="1"/>
</dbReference>
<evidence type="ECO:0000256" key="2">
    <source>
        <dbReference type="ARBA" id="ARBA00004251"/>
    </source>
</evidence>
<dbReference type="InterPro" id="IPR001245">
    <property type="entry name" value="Ser-Thr/Tyr_kinase_cat_dom"/>
</dbReference>
<dbReference type="InterPro" id="IPR008266">
    <property type="entry name" value="Tyr_kinase_AS"/>
</dbReference>
<keyword evidence="27" id="KW-1015">Disulfide bond</keyword>
<dbReference type="SMART" id="SM00219">
    <property type="entry name" value="TyrKc"/>
    <property type="match status" value="1"/>
</dbReference>
<dbReference type="GO" id="GO:0010976">
    <property type="term" value="P:positive regulation of neuron projection development"/>
    <property type="evidence" value="ECO:0007669"/>
    <property type="project" value="TreeGrafter"/>
</dbReference>
<dbReference type="STRING" id="10181.G5ARM5"/>
<evidence type="ECO:0000256" key="20">
    <source>
        <dbReference type="ARBA" id="ARBA00022840"/>
    </source>
</evidence>
<evidence type="ECO:0000256" key="3">
    <source>
        <dbReference type="ARBA" id="ARBA00004279"/>
    </source>
</evidence>
<keyword evidence="20 35" id="KW-0067">ATP-binding</keyword>
<dbReference type="GO" id="GO:1990416">
    <property type="term" value="P:cellular response to brain-derived neurotrophic factor stimulus"/>
    <property type="evidence" value="ECO:0007669"/>
    <property type="project" value="TreeGrafter"/>
</dbReference>
<dbReference type="PROSITE" id="PS50835">
    <property type="entry name" value="IG_LIKE"/>
    <property type="match status" value="1"/>
</dbReference>
<dbReference type="Pfam" id="PF07714">
    <property type="entry name" value="PK_Tyr_Ser-Thr"/>
    <property type="match status" value="1"/>
</dbReference>
<accession>G5ARM5</accession>
<evidence type="ECO:0000256" key="15">
    <source>
        <dbReference type="ARBA" id="ARBA00022737"/>
    </source>
</evidence>
<dbReference type="FunFam" id="2.60.40.10:FF:000239">
    <property type="entry name" value="BDNF/NT-3 growth factors receptor"/>
    <property type="match status" value="1"/>
</dbReference>
<keyword evidence="24" id="KW-0770">Synapse</keyword>
<keyword evidence="17" id="KW-0967">Endosome</keyword>
<dbReference type="InterPro" id="IPR050122">
    <property type="entry name" value="RTK"/>
</dbReference>
<dbReference type="SUPFAM" id="SSF52058">
    <property type="entry name" value="L domain-like"/>
    <property type="match status" value="1"/>
</dbReference>
<keyword evidence="8" id="KW-1003">Cell membrane</keyword>
<keyword evidence="18" id="KW-0418">Kinase</keyword>
<comment type="similarity">
    <text evidence="38">Belongs to the protein kinase superfamily. Tyr protein kinase family. Insulin receptor subfamily.</text>
</comment>
<dbReference type="GO" id="GO:0031901">
    <property type="term" value="C:early endosome membrane"/>
    <property type="evidence" value="ECO:0007669"/>
    <property type="project" value="UniProtKB-SubCell"/>
</dbReference>
<dbReference type="GO" id="GO:0048471">
    <property type="term" value="C:perinuclear region of cytoplasm"/>
    <property type="evidence" value="ECO:0007669"/>
    <property type="project" value="UniProtKB-SubCell"/>
</dbReference>
<keyword evidence="26" id="KW-0829">Tyrosine-protein kinase</keyword>
<evidence type="ECO:0000256" key="8">
    <source>
        <dbReference type="ARBA" id="ARBA00022475"/>
    </source>
</evidence>
<dbReference type="GO" id="GO:0005524">
    <property type="term" value="F:ATP binding"/>
    <property type="evidence" value="ECO:0007669"/>
    <property type="project" value="UniProtKB-UniRule"/>
</dbReference>
<dbReference type="GO" id="GO:0050806">
    <property type="term" value="P:positive regulation of synaptic transmission"/>
    <property type="evidence" value="ECO:0007669"/>
    <property type="project" value="UniProtKB-ARBA"/>
</dbReference>
<dbReference type="GO" id="GO:0099551">
    <property type="term" value="P:trans-synaptic signaling by neuropeptide, modulating synaptic transmission"/>
    <property type="evidence" value="ECO:0007669"/>
    <property type="project" value="TreeGrafter"/>
</dbReference>
<keyword evidence="30" id="KW-0966">Cell projection</keyword>
<gene>
    <name evidence="43" type="ORF">GW7_20956</name>
</gene>
<dbReference type="InterPro" id="IPR001611">
    <property type="entry name" value="Leu-rich_rpt"/>
</dbReference>
<name>G5ARM5_HETGA</name>
<dbReference type="SMART" id="SM00408">
    <property type="entry name" value="IGc2"/>
    <property type="match status" value="1"/>
</dbReference>
<feature type="region of interest" description="Disordered" evidence="39">
    <location>
        <begin position="626"/>
        <end position="657"/>
    </location>
</feature>
<dbReference type="GO" id="GO:0030154">
    <property type="term" value="P:cell differentiation"/>
    <property type="evidence" value="ECO:0007669"/>
    <property type="project" value="UniProtKB-KW"/>
</dbReference>
<keyword evidence="19" id="KW-0221">Differentiation</keyword>
<dbReference type="SUPFAM" id="SSF48726">
    <property type="entry name" value="Immunoglobulin"/>
    <property type="match status" value="2"/>
</dbReference>
<evidence type="ECO:0000256" key="13">
    <source>
        <dbReference type="ARBA" id="ARBA00022692"/>
    </source>
</evidence>
<keyword evidence="16 35" id="KW-0547">Nucleotide-binding</keyword>
<dbReference type="FunCoup" id="G5ARM5">
    <property type="interactions" value="1260"/>
</dbReference>
<keyword evidence="15" id="KW-0677">Repeat</keyword>
<feature type="active site" description="Proton acceptor" evidence="34">
    <location>
        <position position="835"/>
    </location>
</feature>
<dbReference type="PRINTS" id="PR01939">
    <property type="entry name" value="NTKRECEPTOR"/>
</dbReference>
<dbReference type="SMART" id="SM00082">
    <property type="entry name" value="LRRCT"/>
    <property type="match status" value="1"/>
</dbReference>
<evidence type="ECO:0000256" key="7">
    <source>
        <dbReference type="ARBA" id="ARBA00022473"/>
    </source>
</evidence>
<dbReference type="PRINTS" id="PR01941">
    <property type="entry name" value="NTKRECEPTOR2"/>
</dbReference>
<dbReference type="InterPro" id="IPR003599">
    <property type="entry name" value="Ig_sub"/>
</dbReference>
<dbReference type="InterPro" id="IPR031635">
    <property type="entry name" value="NTRK_LRRCT"/>
</dbReference>
<evidence type="ECO:0000313" key="44">
    <source>
        <dbReference type="Proteomes" id="UP000006813"/>
    </source>
</evidence>
<evidence type="ECO:0000256" key="5">
    <source>
        <dbReference type="ARBA" id="ARBA00004530"/>
    </source>
</evidence>
<keyword evidence="22" id="KW-0524">Neurogenesis</keyword>
<comment type="subcellular location">
    <subcellularLocation>
        <location evidence="2">Cell membrane</location>
        <topology evidence="2">Single-pass type I membrane protein</topology>
    </subcellularLocation>
    <subcellularLocation>
        <location evidence="4">Cell projection</location>
        <location evidence="4">Axon</location>
    </subcellularLocation>
    <subcellularLocation>
        <location evidence="3">Cell projection</location>
        <location evidence="3">Dendrite</location>
    </subcellularLocation>
    <subcellularLocation>
        <location evidence="6">Cytoplasm</location>
        <location evidence="6">Perinuclear region</location>
    </subcellularLocation>
    <subcellularLocation>
        <location evidence="1">Early endosome membrane</location>
    </subcellularLocation>
    <subcellularLocation>
        <location evidence="5">Endosome membrane</location>
        <topology evidence="5">Single-pass type I membrane protein</topology>
    </subcellularLocation>
    <subcellularLocation>
        <location evidence="32">Postsynaptic density</location>
    </subcellularLocation>
</comment>
<keyword evidence="7" id="KW-0217">Developmental protein</keyword>
<feature type="domain" description="Protein kinase" evidence="41">
    <location>
        <begin position="697"/>
        <end position="966"/>
    </location>
</feature>
<keyword evidence="23 40" id="KW-1133">Transmembrane helix</keyword>
<keyword evidence="9" id="KW-0963">Cytoplasm</keyword>
<feature type="site" description="Interaction with PLCG1" evidence="36">
    <location>
        <position position="976"/>
    </location>
</feature>
<comment type="catalytic activity">
    <reaction evidence="33 38">
        <text>L-tyrosyl-[protein] + ATP = O-phospho-L-tyrosyl-[protein] + ADP + H(+)</text>
        <dbReference type="Rhea" id="RHEA:10596"/>
        <dbReference type="Rhea" id="RHEA-COMP:10136"/>
        <dbReference type="Rhea" id="RHEA-COMP:20101"/>
        <dbReference type="ChEBI" id="CHEBI:15378"/>
        <dbReference type="ChEBI" id="CHEBI:30616"/>
        <dbReference type="ChEBI" id="CHEBI:46858"/>
        <dbReference type="ChEBI" id="CHEBI:61978"/>
        <dbReference type="ChEBI" id="CHEBI:456216"/>
        <dbReference type="EC" id="2.7.10.1"/>
    </reaction>
</comment>
<evidence type="ECO:0000256" key="12">
    <source>
        <dbReference type="ARBA" id="ARBA00022679"/>
    </source>
</evidence>
<evidence type="ECO:0000256" key="11">
    <source>
        <dbReference type="ARBA" id="ARBA00022614"/>
    </source>
</evidence>
<dbReference type="InterPro" id="IPR017441">
    <property type="entry name" value="Protein_kinase_ATP_BS"/>
</dbReference>
<dbReference type="Gene3D" id="3.30.200.20">
    <property type="entry name" value="Phosphorylase Kinase, domain 1"/>
    <property type="match status" value="1"/>
</dbReference>
<dbReference type="Gene3D" id="3.80.10.10">
    <property type="entry name" value="Ribonuclease Inhibitor"/>
    <property type="match status" value="1"/>
</dbReference>
<evidence type="ECO:0000256" key="29">
    <source>
        <dbReference type="ARBA" id="ARBA00023180"/>
    </source>
</evidence>
<dbReference type="PROSITE" id="PS00109">
    <property type="entry name" value="PROTEIN_KINASE_TYR"/>
    <property type="match status" value="1"/>
</dbReference>
<evidence type="ECO:0000259" key="42">
    <source>
        <dbReference type="PROSITE" id="PS50835"/>
    </source>
</evidence>
<evidence type="ECO:0000256" key="39">
    <source>
        <dbReference type="SAM" id="MobiDB-lite"/>
    </source>
</evidence>
<evidence type="ECO:0000313" key="43">
    <source>
        <dbReference type="EMBL" id="EHA99685.1"/>
    </source>
</evidence>
<dbReference type="SMART" id="SM00013">
    <property type="entry name" value="LRRNT"/>
    <property type="match status" value="1"/>
</dbReference>
<feature type="compositionally biased region" description="Polar residues" evidence="39">
    <location>
        <begin position="644"/>
        <end position="654"/>
    </location>
</feature>
<evidence type="ECO:0000256" key="34">
    <source>
        <dbReference type="PIRSR" id="PIRSR620777-50"/>
    </source>
</evidence>
<dbReference type="GO" id="GO:0043197">
    <property type="term" value="C:dendritic spine"/>
    <property type="evidence" value="ECO:0007669"/>
    <property type="project" value="TreeGrafter"/>
</dbReference>
<evidence type="ECO:0000256" key="28">
    <source>
        <dbReference type="ARBA" id="ARBA00023170"/>
    </source>
</evidence>
<dbReference type="EMBL" id="JH166612">
    <property type="protein sequence ID" value="EHA99685.1"/>
    <property type="molecule type" value="Genomic_DNA"/>
</dbReference>
<evidence type="ECO:0000256" key="21">
    <source>
        <dbReference type="ARBA" id="ARBA00022843"/>
    </source>
</evidence>
<dbReference type="EC" id="2.7.10.1" evidence="38"/>
<evidence type="ECO:0000256" key="17">
    <source>
        <dbReference type="ARBA" id="ARBA00022753"/>
    </source>
</evidence>
<dbReference type="PANTHER" id="PTHR24416:SF136">
    <property type="entry name" value="BDNF_NT-3 GROWTH FACTORS RECEPTOR"/>
    <property type="match status" value="1"/>
</dbReference>
<dbReference type="FunFam" id="3.80.10.10:FF:000048">
    <property type="entry name" value="BDNF/NT-3 growth factors receptor"/>
    <property type="match status" value="1"/>
</dbReference>
<dbReference type="AlphaFoldDB" id="G5ARM5"/>
<reference evidence="43 44" key="1">
    <citation type="journal article" date="2011" name="Nature">
        <title>Genome sequencing reveals insights into physiology and longevity of the naked mole rat.</title>
        <authorList>
            <person name="Kim E.B."/>
            <person name="Fang X."/>
            <person name="Fushan A.A."/>
            <person name="Huang Z."/>
            <person name="Lobanov A.V."/>
            <person name="Han L."/>
            <person name="Marino S.M."/>
            <person name="Sun X."/>
            <person name="Turanov A.A."/>
            <person name="Yang P."/>
            <person name="Yim S.H."/>
            <person name="Zhao X."/>
            <person name="Kasaikina M.V."/>
            <person name="Stoletzki N."/>
            <person name="Peng C."/>
            <person name="Polak P."/>
            <person name="Xiong Z."/>
            <person name="Kiezun A."/>
            <person name="Zhu Y."/>
            <person name="Chen Y."/>
            <person name="Kryukov G.V."/>
            <person name="Zhang Q."/>
            <person name="Peshkin L."/>
            <person name="Yang L."/>
            <person name="Bronson R.T."/>
            <person name="Buffenstein R."/>
            <person name="Wang B."/>
            <person name="Han C."/>
            <person name="Li Q."/>
            <person name="Chen L."/>
            <person name="Zhao W."/>
            <person name="Sunyaev S.R."/>
            <person name="Park T.J."/>
            <person name="Zhang G."/>
            <person name="Wang J."/>
            <person name="Gladyshev V.N."/>
        </authorList>
    </citation>
    <scope>NUCLEOTIDE SEQUENCE [LARGE SCALE GENOMIC DNA]</scope>
</reference>
<evidence type="ECO:0000256" key="30">
    <source>
        <dbReference type="ARBA" id="ARBA00023273"/>
    </source>
</evidence>
<evidence type="ECO:0000256" key="19">
    <source>
        <dbReference type="ARBA" id="ARBA00022782"/>
    </source>
</evidence>
<dbReference type="GO" id="GO:0048403">
    <property type="term" value="F:brain-derived neurotrophic factor binding"/>
    <property type="evidence" value="ECO:0007669"/>
    <property type="project" value="UniProtKB-ARBA"/>
</dbReference>
<evidence type="ECO:0000256" key="31">
    <source>
        <dbReference type="ARBA" id="ARBA00023319"/>
    </source>
</evidence>
<protein>
    <recommendedName>
        <fullName evidence="38">Tyrosine-protein kinase receptor</fullName>
        <ecNumber evidence="38">2.7.10.1</ecNumber>
    </recommendedName>
</protein>
<dbReference type="Pfam" id="PF07679">
    <property type="entry name" value="I-set"/>
    <property type="match status" value="2"/>
</dbReference>
<dbReference type="Gene3D" id="2.60.40.10">
    <property type="entry name" value="Immunoglobulins"/>
    <property type="match status" value="2"/>
</dbReference>
<dbReference type="PROSITE" id="PS00239">
    <property type="entry name" value="RECEPTOR_TYR_KIN_II"/>
    <property type="match status" value="1"/>
</dbReference>
<dbReference type="PANTHER" id="PTHR24416">
    <property type="entry name" value="TYROSINE-PROTEIN KINASE RECEPTOR"/>
    <property type="match status" value="1"/>
</dbReference>
<sequence length="981" mass="108959">MSPPSCSATLAESPKTSSWTSALFLGKTTLPFEAPEHREGGASWEGRGHQQISANEECALSDSINRPYKTARFFCHYEPVGPEALPAPGFSLAGCTLCSGQRGRRARVRAHRTHASPESCKCSASRIWCGDPSPGIVAFPRLEPNSADPENITEIFIANQKRLEIINEGDVEAYVGLRNLTIVDSGLKFVAYKAFLRNSNLQHINFTRNKLTSLSRKHFRHLDLSELILVGNPFTCSCDIMWIKTLQEIKSSPETQDLYCLNESSKNIPLANLQIPNCGLPSASLAAVNLTVEEGKSITLSCSVAGDPLPNMYWDVRNLVSKHMNETSQTQGSLRITNISADDSGKQISCVAENLVGEDQDSVNLTVHFAPTITFLESPTSDHHWCIPFTVKGNPKPALQWFYNGAILNESKYICTKIHVTNHTEYHGCLQLDNPTHMNNGDYTLIAQNEYGKDERQVSAHFMGWPGDIDGDNPDYLGGIYEDWTTTSDTTNRSSETPSTVADKTGREHLSVYAVVVIASVVGFCLLVMLFLLKLARHSKFGMKGLVKRHSMGKEHICGLEDPFSMLVLITVPLLCGHYPCSSDALEDGHISVSVLARKWLSVAGLGKDFSWFGFGKVKSRQGVGPASVISNDDDSASPLHHISNGSNTPSSSEGGPDAVIIGMTKIPVIENPQYFGITNSQLKPDTFVQHIKRHNIVLKRELGEGAFGKVFLAECYNLCPEQDKILVAVKTLKDASDNARKDFHREAELLTNLQHEHIVKFYGVCVEGDPLIMVFEYMKHGDLNKFLRAHGPDAVLMAEGSPPTELTQSQMLHIAQQIAAGMVYLASQHFVHRDLATRNCLVGENLLVKIGDFGMSRDVYSTDYYRVGGHTMLPIRWMPPESIMYRKFTTESDVWSLGVVLWEIFTYGKQPWYQLSNNEVIECITQGRVLQRPRTCPQEVYELMLGCWQREPHMRKNIKGIHTLLQNLAKASPVYLDILG</sequence>
<dbReference type="InterPro" id="IPR013783">
    <property type="entry name" value="Ig-like_fold"/>
</dbReference>
<evidence type="ECO:0000256" key="18">
    <source>
        <dbReference type="ARBA" id="ARBA00022777"/>
    </source>
</evidence>
<evidence type="ECO:0000256" key="38">
    <source>
        <dbReference type="RuleBase" id="RU000312"/>
    </source>
</evidence>
<evidence type="ECO:0000256" key="22">
    <source>
        <dbReference type="ARBA" id="ARBA00022902"/>
    </source>
</evidence>
<evidence type="ECO:0000256" key="32">
    <source>
        <dbReference type="ARBA" id="ARBA00034105"/>
    </source>
</evidence>
<dbReference type="InterPro" id="IPR020635">
    <property type="entry name" value="Tyr_kinase_cat_dom"/>
</dbReference>
<keyword evidence="14" id="KW-0732">Signal</keyword>
<keyword evidence="21" id="KW-0832">Ubl conjugation</keyword>
<evidence type="ECO:0000256" key="27">
    <source>
        <dbReference type="ARBA" id="ARBA00023157"/>
    </source>
</evidence>
<feature type="transmembrane region" description="Helical" evidence="40">
    <location>
        <begin position="510"/>
        <end position="533"/>
    </location>
</feature>
<dbReference type="GO" id="GO:0043066">
    <property type="term" value="P:negative regulation of apoptotic process"/>
    <property type="evidence" value="ECO:0007669"/>
    <property type="project" value="UniProtKB-ARBA"/>
</dbReference>
<dbReference type="InterPro" id="IPR002011">
    <property type="entry name" value="Tyr_kinase_rcpt_2_CS"/>
</dbReference>
<keyword evidence="12" id="KW-0808">Transferase</keyword>
<dbReference type="PRINTS" id="PR00109">
    <property type="entry name" value="TYRKINASE"/>
</dbReference>
<dbReference type="FunFam" id="3.30.200.20:FF:000033">
    <property type="entry name" value="Tyrosine-protein kinase receptor"/>
    <property type="match status" value="1"/>
</dbReference>
<dbReference type="InterPro" id="IPR007110">
    <property type="entry name" value="Ig-like_dom"/>
</dbReference>
<dbReference type="GO" id="GO:0043679">
    <property type="term" value="C:axon terminus"/>
    <property type="evidence" value="ECO:0007669"/>
    <property type="project" value="TreeGrafter"/>
</dbReference>
<dbReference type="FunFam" id="1.10.510.10:FF:000034">
    <property type="entry name" value="Tyrosine-protein kinase receptor"/>
    <property type="match status" value="1"/>
</dbReference>
<organism evidence="43 44">
    <name type="scientific">Heterocephalus glaber</name>
    <name type="common">Naked mole rat</name>
    <dbReference type="NCBI Taxonomy" id="10181"/>
    <lineage>
        <taxon>Eukaryota</taxon>
        <taxon>Metazoa</taxon>
        <taxon>Chordata</taxon>
        <taxon>Craniata</taxon>
        <taxon>Vertebrata</taxon>
        <taxon>Euteleostomi</taxon>
        <taxon>Mammalia</taxon>
        <taxon>Eutheria</taxon>
        <taxon>Euarchontoglires</taxon>
        <taxon>Glires</taxon>
        <taxon>Rodentia</taxon>
        <taxon>Hystricomorpha</taxon>
        <taxon>Bathyergidae</taxon>
        <taxon>Heterocephalus</taxon>
    </lineage>
</organism>
<dbReference type="InterPro" id="IPR003598">
    <property type="entry name" value="Ig_sub2"/>
</dbReference>
<evidence type="ECO:0000256" key="6">
    <source>
        <dbReference type="ARBA" id="ARBA00004556"/>
    </source>
</evidence>
<dbReference type="FunFam" id="2.60.40.10:FF:000486">
    <property type="entry name" value="Tyrosine-protein kinase receptor"/>
    <property type="match status" value="1"/>
</dbReference>
<dbReference type="InterPro" id="IPR020777">
    <property type="entry name" value="NTRK"/>
</dbReference>
<evidence type="ECO:0000256" key="23">
    <source>
        <dbReference type="ARBA" id="ARBA00022989"/>
    </source>
</evidence>
<dbReference type="InterPro" id="IPR011009">
    <property type="entry name" value="Kinase-like_dom_sf"/>
</dbReference>
<evidence type="ECO:0000256" key="35">
    <source>
        <dbReference type="PIRSR" id="PIRSR620777-51"/>
    </source>
</evidence>
<evidence type="ECO:0000256" key="1">
    <source>
        <dbReference type="ARBA" id="ARBA00004146"/>
    </source>
</evidence>
<dbReference type="CDD" id="cd05093">
    <property type="entry name" value="PTKc_TrkB"/>
    <property type="match status" value="1"/>
</dbReference>
<evidence type="ECO:0000256" key="37">
    <source>
        <dbReference type="PROSITE-ProRule" id="PRU10141"/>
    </source>
</evidence>
<keyword evidence="29" id="KW-0325">Glycoprotein</keyword>
<keyword evidence="11" id="KW-0433">Leucine-rich repeat</keyword>
<dbReference type="InParanoid" id="G5ARM5"/>
<keyword evidence="13 38" id="KW-0812">Transmembrane</keyword>
<dbReference type="PROSITE" id="PS00107">
    <property type="entry name" value="PROTEIN_KINASE_ATP"/>
    <property type="match status" value="1"/>
</dbReference>
<evidence type="ECO:0000256" key="10">
    <source>
        <dbReference type="ARBA" id="ARBA00022553"/>
    </source>
</evidence>
<evidence type="ECO:0000256" key="40">
    <source>
        <dbReference type="SAM" id="Phobius"/>
    </source>
</evidence>
<feature type="binding site" evidence="35 37">
    <location>
        <position position="731"/>
    </location>
    <ligand>
        <name>ATP</name>
        <dbReference type="ChEBI" id="CHEBI:30616"/>
    </ligand>
</feature>
<feature type="binding site" evidence="35">
    <location>
        <begin position="703"/>
        <end position="711"/>
    </location>
    <ligand>
        <name>ATP</name>
        <dbReference type="ChEBI" id="CHEBI:30616"/>
    </ligand>
</feature>
<dbReference type="SUPFAM" id="SSF56112">
    <property type="entry name" value="Protein kinase-like (PK-like)"/>
    <property type="match status" value="1"/>
</dbReference>